<organism evidence="2 3">
    <name type="scientific">Galerina marginata (strain CBS 339.88)</name>
    <dbReference type="NCBI Taxonomy" id="685588"/>
    <lineage>
        <taxon>Eukaryota</taxon>
        <taxon>Fungi</taxon>
        <taxon>Dikarya</taxon>
        <taxon>Basidiomycota</taxon>
        <taxon>Agaricomycotina</taxon>
        <taxon>Agaricomycetes</taxon>
        <taxon>Agaricomycetidae</taxon>
        <taxon>Agaricales</taxon>
        <taxon>Agaricineae</taxon>
        <taxon>Strophariaceae</taxon>
        <taxon>Galerina</taxon>
    </lineage>
</organism>
<feature type="region of interest" description="Disordered" evidence="1">
    <location>
        <begin position="28"/>
        <end position="63"/>
    </location>
</feature>
<evidence type="ECO:0000313" key="3">
    <source>
        <dbReference type="Proteomes" id="UP000027222"/>
    </source>
</evidence>
<gene>
    <name evidence="2" type="ORF">GALMADRAFT_210699</name>
</gene>
<dbReference type="AlphaFoldDB" id="A0A067T0Z4"/>
<dbReference type="OrthoDB" id="2507344at2759"/>
<sequence length="564" mass="62544">MPLARIIRTAVTEKKGFNIRTAPWKIGTLPSGNCPPERFEKDNHHTRPEMDAEMRDGTAPGPASLLEEAAAGTHPVPGEAAVGTHVPLPEDAAFSTQAPLPGDASVVGAPIHPEDNATAGPSTHADQYDGERDTTDPGDTDTDTANVNSLSKQKKRRNCQPATTLKLPDRDVVVSRNPDGKFPCPFCSRYSSDDPGNLRKHVQTCERRARAAGQHASGKIPIPVPVPVPVPVLASASYPAQRPPVDEPVLKREDLDDEEEIHLPPGLAGETIDLTEEERVQMDQAVPDDYDSSLYINSPGEYDIVDHPRIKLSVYDLTVNNQLHCVSCIECKRVLELGTVKAHIRAHVKNVEIPEDIVDILMEEFGVVPCAEIDYPPYPITPVFGIQIRQSPHYFCGVCHRGYTDSGTLRVHQSTRCYTAVNQRQFYVTYAQTLQNGRGMHYFPVDISKLTLRKNNQVDYVQIFQDTYPPPTNYSKLPITCLEDKQNLSQFVHREGWLNLLEGYTPEDIVDACRPTVDEPWSGELRGAATRYLETVQILIRGAHTYGILKTLCTVSPMQVVDFH</sequence>
<feature type="compositionally biased region" description="Basic and acidic residues" evidence="1">
    <location>
        <begin position="37"/>
        <end position="56"/>
    </location>
</feature>
<evidence type="ECO:0000313" key="2">
    <source>
        <dbReference type="EMBL" id="KDR76860.1"/>
    </source>
</evidence>
<dbReference type="HOGENOM" id="CLU_483157_0_0_1"/>
<protein>
    <submittedName>
        <fullName evidence="2">Uncharacterized protein</fullName>
    </submittedName>
</protein>
<dbReference type="EMBL" id="KL142378">
    <property type="protein sequence ID" value="KDR76860.1"/>
    <property type="molecule type" value="Genomic_DNA"/>
</dbReference>
<feature type="region of interest" description="Disordered" evidence="1">
    <location>
        <begin position="93"/>
        <end position="168"/>
    </location>
</feature>
<feature type="compositionally biased region" description="Basic and acidic residues" evidence="1">
    <location>
        <begin position="126"/>
        <end position="135"/>
    </location>
</feature>
<keyword evidence="3" id="KW-1185">Reference proteome</keyword>
<name>A0A067T0Z4_GALM3</name>
<dbReference type="STRING" id="685588.A0A067T0Z4"/>
<reference evidence="3" key="1">
    <citation type="journal article" date="2014" name="Proc. Natl. Acad. Sci. U.S.A.">
        <title>Extensive sampling of basidiomycete genomes demonstrates inadequacy of the white-rot/brown-rot paradigm for wood decay fungi.</title>
        <authorList>
            <person name="Riley R."/>
            <person name="Salamov A.A."/>
            <person name="Brown D.W."/>
            <person name="Nagy L.G."/>
            <person name="Floudas D."/>
            <person name="Held B.W."/>
            <person name="Levasseur A."/>
            <person name="Lombard V."/>
            <person name="Morin E."/>
            <person name="Otillar R."/>
            <person name="Lindquist E.A."/>
            <person name="Sun H."/>
            <person name="LaButti K.M."/>
            <person name="Schmutz J."/>
            <person name="Jabbour D."/>
            <person name="Luo H."/>
            <person name="Baker S.E."/>
            <person name="Pisabarro A.G."/>
            <person name="Walton J.D."/>
            <person name="Blanchette R.A."/>
            <person name="Henrissat B."/>
            <person name="Martin F."/>
            <person name="Cullen D."/>
            <person name="Hibbett D.S."/>
            <person name="Grigoriev I.V."/>
        </authorList>
    </citation>
    <scope>NUCLEOTIDE SEQUENCE [LARGE SCALE GENOMIC DNA]</scope>
    <source>
        <strain evidence="3">CBS 339.88</strain>
    </source>
</reference>
<dbReference type="Proteomes" id="UP000027222">
    <property type="component" value="Unassembled WGS sequence"/>
</dbReference>
<proteinExistence type="predicted"/>
<accession>A0A067T0Z4</accession>
<evidence type="ECO:0000256" key="1">
    <source>
        <dbReference type="SAM" id="MobiDB-lite"/>
    </source>
</evidence>